<evidence type="ECO:0000256" key="4">
    <source>
        <dbReference type="ARBA" id="ARBA00023277"/>
    </source>
</evidence>
<evidence type="ECO:0000256" key="7">
    <source>
        <dbReference type="SAM" id="MobiDB-lite"/>
    </source>
</evidence>
<dbReference type="SMART" id="SM00642">
    <property type="entry name" value="Aamy"/>
    <property type="match status" value="1"/>
</dbReference>
<dbReference type="Pfam" id="PF11896">
    <property type="entry name" value="GlgE_dom_N_S"/>
    <property type="match status" value="1"/>
</dbReference>
<dbReference type="HAMAP" id="MF_02124">
    <property type="entry name" value="GlgE"/>
    <property type="match status" value="1"/>
</dbReference>
<dbReference type="InterPro" id="IPR026585">
    <property type="entry name" value="GlgE"/>
</dbReference>
<dbReference type="Gene3D" id="2.60.40.1180">
    <property type="entry name" value="Golgi alpha-mannosidase II"/>
    <property type="match status" value="1"/>
</dbReference>
<feature type="active site" description="Nucleophile" evidence="6">
    <location>
        <position position="395"/>
    </location>
</feature>
<dbReference type="InterPro" id="IPR013783">
    <property type="entry name" value="Ig-like_fold"/>
</dbReference>
<evidence type="ECO:0000256" key="3">
    <source>
        <dbReference type="ARBA" id="ARBA00022679"/>
    </source>
</evidence>
<feature type="region of interest" description="Disordered" evidence="7">
    <location>
        <begin position="261"/>
        <end position="287"/>
    </location>
</feature>
<feature type="binding site" evidence="6">
    <location>
        <position position="263"/>
    </location>
    <ligand>
        <name>alpha-maltose 1-phosphate</name>
        <dbReference type="ChEBI" id="CHEBI:63576"/>
    </ligand>
</feature>
<feature type="domain" description="Glycosyl hydrolase family 13 catalytic" evidence="8">
    <location>
        <begin position="215"/>
        <end position="545"/>
    </location>
</feature>
<dbReference type="Pfam" id="PF21702">
    <property type="entry name" value="GLGE_C"/>
    <property type="match status" value="1"/>
</dbReference>
<reference evidence="10" key="1">
    <citation type="journal article" date="2019" name="Int. J. Syst. Evol. Microbiol.">
        <title>The Global Catalogue of Microorganisms (GCM) 10K type strain sequencing project: providing services to taxonomists for standard genome sequencing and annotation.</title>
        <authorList>
            <consortium name="The Broad Institute Genomics Platform"/>
            <consortium name="The Broad Institute Genome Sequencing Center for Infectious Disease"/>
            <person name="Wu L."/>
            <person name="Ma J."/>
        </authorList>
    </citation>
    <scope>NUCLEOTIDE SEQUENCE [LARGE SCALE GENOMIC DNA]</scope>
    <source>
        <strain evidence="10">KCTC 42447</strain>
    </source>
</reference>
<evidence type="ECO:0000256" key="1">
    <source>
        <dbReference type="ARBA" id="ARBA00011738"/>
    </source>
</evidence>
<evidence type="ECO:0000256" key="5">
    <source>
        <dbReference type="ARBA" id="ARBA00048735"/>
    </source>
</evidence>
<dbReference type="EC" id="2.4.99.16" evidence="6"/>
<evidence type="ECO:0000313" key="10">
    <source>
        <dbReference type="Proteomes" id="UP001595630"/>
    </source>
</evidence>
<dbReference type="EMBL" id="JBHRXZ010000016">
    <property type="protein sequence ID" value="MFC3607397.1"/>
    <property type="molecule type" value="Genomic_DNA"/>
</dbReference>
<dbReference type="Gene3D" id="2.60.40.10">
    <property type="entry name" value="Immunoglobulins"/>
    <property type="match status" value="1"/>
</dbReference>
<evidence type="ECO:0000259" key="8">
    <source>
        <dbReference type="SMART" id="SM00642"/>
    </source>
</evidence>
<dbReference type="Gene3D" id="1.20.58.80">
    <property type="entry name" value="Phosphotransferase system, lactose/cellobiose-type IIA subunit"/>
    <property type="match status" value="1"/>
</dbReference>
<name>A0ABV7T484_9GAMM</name>
<keyword evidence="2 6" id="KW-0328">Glycosyltransferase</keyword>
<dbReference type="InterPro" id="IPR017853">
    <property type="entry name" value="GH"/>
</dbReference>
<comment type="catalytic activity">
    <reaction evidence="5 6">
        <text>alpha-maltose 1-phosphate + [(1-&gt;4)-alpha-D-glucosyl](n) = [(1-&gt;4)-alpha-D-glucosyl](n+2) + phosphate</text>
        <dbReference type="Rhea" id="RHEA:42692"/>
        <dbReference type="Rhea" id="RHEA-COMP:9584"/>
        <dbReference type="Rhea" id="RHEA-COMP:10183"/>
        <dbReference type="ChEBI" id="CHEBI:15444"/>
        <dbReference type="ChEBI" id="CHEBI:43474"/>
        <dbReference type="ChEBI" id="CHEBI:63576"/>
        <dbReference type="EC" id="2.4.99.16"/>
    </reaction>
</comment>
<feature type="binding site" evidence="6">
    <location>
        <position position="323"/>
    </location>
    <ligand>
        <name>alpha-maltose 1-phosphate</name>
        <dbReference type="ChEBI" id="CHEBI:63576"/>
    </ligand>
</feature>
<gene>
    <name evidence="6" type="primary">glgE</name>
    <name evidence="9" type="ORF">ACFOMF_06365</name>
</gene>
<dbReference type="Pfam" id="PF00128">
    <property type="entry name" value="Alpha-amylase"/>
    <property type="match status" value="1"/>
</dbReference>
<sequence length="674" mass="77398">MTDSANPRDSIHPSLEQALQMPRIAIESTEPVVNEGRFAAKAIIGRPVAVCTRIFTDGHDKLAAAVCWRQKGEQTWRRTSLKATGNDWWEGEFTPTQVALHEFRIEAWWDLYETYRYELGKKHAAGVPVELEVEEGRLHVERAVQRSEGELRGTLEDILGRLNHSHLSEERVSVLLASETANAMRAADPRDHCSESAAFPLDVERTRAEFASWYELFPRSETDSPERHGTFRDVIKRLPMIRDMGFDVLYFPPIHPIGRTHRKGRNNSLEAGPNDPGSPYAIGSEDGGHDAIHPELGDFDDFRALVQAAADKGLEIALDFAIQCSQDHPWLKEHPGWFSWRPDGTIKYAENPPKKYQDIVNVDFYADDAMPDLWNALRDVVWLWVEQGVKIFRVDNPHTKPLPFWEWLIADIRARDPDVMFLSEAFTRPAVMAGLGKVGFNQSYTYFTWRNTKQEMGEYLTELNETPWRDCYRPNFFVNTPDINPFFLHTSGRPGFLIRAALATMGSGLWGMYSGFELCEAAPVPGKEEYLNSEKYEIRPRDYRAPGNIIWEIAQLNRIRRQNPALHTHLGFQLYHVANDNILYFGKRTADRSNFILVAVCMDPHNAQEGSFELPLWEFGLPDDAQTYGEDLMNGHRWTWYGKSQWMRIEPWHLPFGIWRLTPPSAEPDMQVGQ</sequence>
<dbReference type="CDD" id="cd11344">
    <property type="entry name" value="AmyAc_GlgE_like"/>
    <property type="match status" value="1"/>
</dbReference>
<dbReference type="InterPro" id="IPR049171">
    <property type="entry name" value="GLGE_C"/>
</dbReference>
<comment type="caution">
    <text evidence="9">The sequence shown here is derived from an EMBL/GenBank/DDBJ whole genome shotgun (WGS) entry which is preliminary data.</text>
</comment>
<dbReference type="InterPro" id="IPR006047">
    <property type="entry name" value="GH13_cat_dom"/>
</dbReference>
<dbReference type="GO" id="GO:0016757">
    <property type="term" value="F:glycosyltransferase activity"/>
    <property type="evidence" value="ECO:0007669"/>
    <property type="project" value="UniProtKB-KW"/>
</dbReference>
<comment type="subunit">
    <text evidence="1 6">Homodimer.</text>
</comment>
<evidence type="ECO:0000256" key="6">
    <source>
        <dbReference type="HAMAP-Rule" id="MF_02124"/>
    </source>
</evidence>
<dbReference type="Proteomes" id="UP001595630">
    <property type="component" value="Unassembled WGS sequence"/>
</dbReference>
<dbReference type="InterPro" id="IPR013780">
    <property type="entry name" value="Glyco_hydro_b"/>
</dbReference>
<proteinExistence type="inferred from homology"/>
<feature type="binding site" evidence="6">
    <location>
        <position position="396"/>
    </location>
    <ligand>
        <name>alpha-maltose 1-phosphate</name>
        <dbReference type="ChEBI" id="CHEBI:63576"/>
    </ligand>
</feature>
<keyword evidence="10" id="KW-1185">Reference proteome</keyword>
<feature type="site" description="Transition state stabilizer" evidence="6">
    <location>
        <position position="482"/>
    </location>
</feature>
<accession>A0ABV7T484</accession>
<dbReference type="SUPFAM" id="SSF51445">
    <property type="entry name" value="(Trans)glycosidases"/>
    <property type="match status" value="1"/>
</dbReference>
<dbReference type="InterPro" id="IPR021828">
    <property type="entry name" value="GlgE_dom_N/S"/>
</dbReference>
<dbReference type="PANTHER" id="PTHR47786">
    <property type="entry name" value="ALPHA-1,4-GLUCAN:MALTOSE-1-PHOSPHATE MALTOSYLTRANSFERASE"/>
    <property type="match status" value="1"/>
</dbReference>
<keyword evidence="4 6" id="KW-0119">Carbohydrate metabolism</keyword>
<comment type="function">
    <text evidence="6">Maltosyltransferase that uses maltose 1-phosphate (M1P) as the sugar donor to elongate linear or branched alpha-(1-&gt;4)-glucans. Is involved in a branched alpha-glucan biosynthetic pathway from trehalose, together with TreS, Mak and GlgB.</text>
</comment>
<evidence type="ECO:0000256" key="2">
    <source>
        <dbReference type="ARBA" id="ARBA00022676"/>
    </source>
</evidence>
<keyword evidence="3 6" id="KW-0808">Transferase</keyword>
<feature type="binding site" evidence="6">
    <location>
        <begin position="535"/>
        <end position="536"/>
    </location>
    <ligand>
        <name>alpha-maltose 1-phosphate</name>
        <dbReference type="ChEBI" id="CHEBI:63576"/>
    </ligand>
</feature>
<protein>
    <recommendedName>
        <fullName evidence="6">Alpha-1,4-glucan:maltose-1-phosphate maltosyltransferase</fullName>
        <shortName evidence="6">GMPMT</shortName>
        <ecNumber evidence="6">2.4.99.16</ecNumber>
    </recommendedName>
    <alternativeName>
        <fullName evidence="6">(1-&gt;4)-alpha-D-glucan:maltose-1-phosphate alpha-D-maltosyltransferase</fullName>
    </alternativeName>
</protein>
<dbReference type="Gene3D" id="3.20.20.80">
    <property type="entry name" value="Glycosidases"/>
    <property type="match status" value="1"/>
</dbReference>
<comment type="similarity">
    <text evidence="6">Belongs to the glycosyl hydrolase 13 family. GlgE subfamily.</text>
</comment>
<dbReference type="RefSeq" id="WP_386362463.1">
    <property type="nucleotide sequence ID" value="NZ_JBHRXZ010000016.1"/>
</dbReference>
<feature type="active site" description="Proton donor" evidence="6">
    <location>
        <position position="424"/>
    </location>
</feature>
<dbReference type="PANTHER" id="PTHR47786:SF2">
    <property type="entry name" value="GLYCOSYL HYDROLASE FAMILY 13 CATALYTIC DOMAIN-CONTAINING PROTEIN"/>
    <property type="match status" value="1"/>
</dbReference>
<organism evidence="9 10">
    <name type="scientific">Stutzerimonas tarimensis</name>
    <dbReference type="NCBI Taxonomy" id="1507735"/>
    <lineage>
        <taxon>Bacteria</taxon>
        <taxon>Pseudomonadati</taxon>
        <taxon>Pseudomonadota</taxon>
        <taxon>Gammaproteobacteria</taxon>
        <taxon>Pseudomonadales</taxon>
        <taxon>Pseudomonadaceae</taxon>
        <taxon>Stutzerimonas</taxon>
    </lineage>
</organism>
<evidence type="ECO:0000313" key="9">
    <source>
        <dbReference type="EMBL" id="MFC3607397.1"/>
    </source>
</evidence>
<feature type="binding site" evidence="6">
    <location>
        <position position="358"/>
    </location>
    <ligand>
        <name>alpha-maltose 1-phosphate</name>
        <dbReference type="ChEBI" id="CHEBI:63576"/>
    </ligand>
</feature>